<dbReference type="AlphaFoldDB" id="A0A068NDG6"/>
<name>A0A068NDG6_BACCE</name>
<dbReference type="PATRIC" id="fig|1396.420.peg.5510"/>
<dbReference type="Proteomes" id="UP000076501">
    <property type="component" value="Unassembled WGS sequence"/>
</dbReference>
<accession>A0A068NDG6</accession>
<evidence type="ECO:0000313" key="1">
    <source>
        <dbReference type="EMBL" id="KZD39450.1"/>
    </source>
</evidence>
<organism evidence="1 2">
    <name type="scientific">Bacillus cereus</name>
    <dbReference type="NCBI Taxonomy" id="1396"/>
    <lineage>
        <taxon>Bacteria</taxon>
        <taxon>Bacillati</taxon>
        <taxon>Bacillota</taxon>
        <taxon>Bacilli</taxon>
        <taxon>Bacillales</taxon>
        <taxon>Bacillaceae</taxon>
        <taxon>Bacillus</taxon>
        <taxon>Bacillus cereus group</taxon>
    </lineage>
</organism>
<protein>
    <submittedName>
        <fullName evidence="1">Uncharacterized protein</fullName>
    </submittedName>
</protein>
<dbReference type="EMBL" id="LJKA01000016">
    <property type="protein sequence ID" value="KZD39450.1"/>
    <property type="molecule type" value="Genomic_DNA"/>
</dbReference>
<comment type="caution">
    <text evidence="1">The sequence shown here is derived from an EMBL/GenBank/DDBJ whole genome shotgun (WGS) entry which is preliminary data.</text>
</comment>
<sequence>MYYNFDTGLKTPSNFFKKISGIAIFLSFFVEMKRCIVSIFILSY</sequence>
<reference evidence="1 2" key="1">
    <citation type="submission" date="2015-09" db="EMBL/GenBank/DDBJ databases">
        <title>Bacillus cereus food isolates.</title>
        <authorList>
            <person name="Boekhorst J."/>
        </authorList>
    </citation>
    <scope>NUCLEOTIDE SEQUENCE [LARGE SCALE GENOMIC DNA]</scope>
    <source>
        <strain evidence="1 2">B4082</strain>
    </source>
</reference>
<gene>
    <name evidence="1" type="ORF">B4082_1229</name>
</gene>
<evidence type="ECO:0000313" key="2">
    <source>
        <dbReference type="Proteomes" id="UP000076501"/>
    </source>
</evidence>
<proteinExistence type="predicted"/>
<dbReference type="KEGG" id="bcef:BcrFT9_04152"/>